<protein>
    <submittedName>
        <fullName evidence="2">Uncharacterized protein</fullName>
    </submittedName>
</protein>
<feature type="region of interest" description="Disordered" evidence="1">
    <location>
        <begin position="119"/>
        <end position="231"/>
    </location>
</feature>
<gene>
    <name evidence="2" type="ORF">AVDCRST_MAG56-3032</name>
</gene>
<proteinExistence type="predicted"/>
<dbReference type="AlphaFoldDB" id="A0A6J4J1J0"/>
<dbReference type="EMBL" id="CADCTQ010000247">
    <property type="protein sequence ID" value="CAA9267825.1"/>
    <property type="molecule type" value="Genomic_DNA"/>
</dbReference>
<feature type="compositionally biased region" description="Basic residues" evidence="1">
    <location>
        <begin position="32"/>
        <end position="46"/>
    </location>
</feature>
<feature type="compositionally biased region" description="Basic and acidic residues" evidence="1">
    <location>
        <begin position="147"/>
        <end position="176"/>
    </location>
</feature>
<accession>A0A6J4J1J0</accession>
<feature type="non-terminal residue" evidence="2">
    <location>
        <position position="1"/>
    </location>
</feature>
<feature type="compositionally biased region" description="Basic residues" evidence="1">
    <location>
        <begin position="135"/>
        <end position="145"/>
    </location>
</feature>
<feature type="compositionally biased region" description="Basic and acidic residues" evidence="1">
    <location>
        <begin position="60"/>
        <end position="76"/>
    </location>
</feature>
<reference evidence="2" key="1">
    <citation type="submission" date="2020-02" db="EMBL/GenBank/DDBJ databases">
        <authorList>
            <person name="Meier V. D."/>
        </authorList>
    </citation>
    <scope>NUCLEOTIDE SEQUENCE</scope>
    <source>
        <strain evidence="2">AVDCRST_MAG56</strain>
    </source>
</reference>
<feature type="non-terminal residue" evidence="2">
    <location>
        <position position="231"/>
    </location>
</feature>
<feature type="region of interest" description="Disordered" evidence="1">
    <location>
        <begin position="1"/>
        <end position="92"/>
    </location>
</feature>
<name>A0A6J4J1J0_9SPHI</name>
<feature type="compositionally biased region" description="Basic residues" evidence="1">
    <location>
        <begin position="207"/>
        <end position="224"/>
    </location>
</feature>
<evidence type="ECO:0000256" key="1">
    <source>
        <dbReference type="SAM" id="MobiDB-lite"/>
    </source>
</evidence>
<evidence type="ECO:0000313" key="2">
    <source>
        <dbReference type="EMBL" id="CAA9267825.1"/>
    </source>
</evidence>
<sequence>ENIPVDGGIVPPGRQPACPAEKIGTTLSGRTRNGHHPRREVRHAHRGANLGQPRSAPANRGEHQRGPRQRRPEGGSRPHQGAALHPGRRGEPVAVVEGAPVRLPENPRLDVARRPVARHSLHGVRAPQSGPANPHRQRRRGHCPQRGRTDGYFRGRQRGPDHARRPARRRADEYGGRRGVHQLQPGSLPERRRAPAPARQPVFLRQAQRRRHPRGPHLHRRRHFFAQSREL</sequence>
<organism evidence="2">
    <name type="scientific">uncultured Cytophagales bacterium</name>
    <dbReference type="NCBI Taxonomy" id="158755"/>
    <lineage>
        <taxon>Bacteria</taxon>
        <taxon>Pseudomonadati</taxon>
        <taxon>Bacteroidota</taxon>
        <taxon>Sphingobacteriia</taxon>
        <taxon>Sphingobacteriales</taxon>
        <taxon>environmental samples</taxon>
    </lineage>
</organism>